<comment type="caution">
    <text evidence="1">The sequence shown here is derived from an EMBL/GenBank/DDBJ whole genome shotgun (WGS) entry which is preliminary data.</text>
</comment>
<dbReference type="Proteomes" id="UP001152867">
    <property type="component" value="Unassembled WGS sequence"/>
</dbReference>
<evidence type="ECO:0008006" key="3">
    <source>
        <dbReference type="Google" id="ProtNLM"/>
    </source>
</evidence>
<keyword evidence="2" id="KW-1185">Reference proteome</keyword>
<evidence type="ECO:0000313" key="2">
    <source>
        <dbReference type="Proteomes" id="UP001152867"/>
    </source>
</evidence>
<name>A0ABT6DCN5_9LACO</name>
<gene>
    <name evidence="1" type="ORF">NNA32_11735</name>
</gene>
<evidence type="ECO:0000313" key="1">
    <source>
        <dbReference type="EMBL" id="MDF9914910.1"/>
    </source>
</evidence>
<protein>
    <recommendedName>
        <fullName evidence="3">DUF3277 domain-containing protein</fullName>
    </recommendedName>
</protein>
<accession>A0ABT6DCN5</accession>
<organism evidence="1 2">
    <name type="scientific">Furfurilactobacillus milii</name>
    <dbReference type="NCBI Taxonomy" id="2888272"/>
    <lineage>
        <taxon>Bacteria</taxon>
        <taxon>Bacillati</taxon>
        <taxon>Bacillota</taxon>
        <taxon>Bacilli</taxon>
        <taxon>Lactobacillales</taxon>
        <taxon>Lactobacillaceae</taxon>
        <taxon>Furfurilactobacillus</taxon>
    </lineage>
</organism>
<proteinExistence type="predicted"/>
<dbReference type="EMBL" id="JANDJP010000021">
    <property type="protein sequence ID" value="MDF9914910.1"/>
    <property type="molecule type" value="Genomic_DNA"/>
</dbReference>
<dbReference type="RefSeq" id="WP_178943141.1">
    <property type="nucleotide sequence ID" value="NZ_JAIWJG010000018.1"/>
</dbReference>
<sequence length="142" mass="15492">MGQADLDLDAAVNRYIASKVDLYTKIELGNSYHTGNTLSYTTQPTGPATRYYNGIRKRAFSFAITAKHANGMVALNTISLIMSAMENATHVSIKSSNNSFKFINAKMTESATFKGTVLDDANKGSDEYSVYQGVFSVEVILI</sequence>
<reference evidence="1" key="1">
    <citation type="submission" date="2022-06" db="EMBL/GenBank/DDBJ databases">
        <title>Antifungal cultures and metabolites of lactic acid bacteria for use in dairy fermentations.</title>
        <authorList>
            <person name="Zhao Z."/>
            <person name="Gaenzle M."/>
        </authorList>
    </citation>
    <scope>NUCLEOTIDE SEQUENCE</scope>
    <source>
        <strain evidence="1">FUA3126</strain>
    </source>
</reference>